<dbReference type="Proteomes" id="UP001175147">
    <property type="component" value="Unassembled WGS sequence"/>
</dbReference>
<reference evidence="1" key="1">
    <citation type="submission" date="2023-07" db="EMBL/GenBank/DDBJ databases">
        <title>Mucosal microbiota of week-old chicken and adult hens.</title>
        <authorList>
            <person name="Volf J."/>
            <person name="Karasova D."/>
            <person name="Crhanova M."/>
            <person name="Faldynova M."/>
            <person name="Prikrylova H."/>
            <person name="Zeman M."/>
            <person name="Babak V."/>
            <person name="Rajova J."/>
            <person name="Rychlik I."/>
        </authorList>
    </citation>
    <scope>NUCLEOTIDE SEQUENCE</scope>
    <source>
        <strain evidence="1">ET902</strain>
    </source>
</reference>
<protein>
    <submittedName>
        <fullName evidence="1">Uncharacterized protein</fullName>
    </submittedName>
</protein>
<evidence type="ECO:0000313" key="2">
    <source>
        <dbReference type="Proteomes" id="UP001175147"/>
    </source>
</evidence>
<dbReference type="EMBL" id="JAUPBM010000082">
    <property type="protein sequence ID" value="MDO7020585.1"/>
    <property type="molecule type" value="Genomic_DNA"/>
</dbReference>
<comment type="caution">
    <text evidence="1">The sequence shown here is derived from an EMBL/GenBank/DDBJ whole genome shotgun (WGS) entry which is preliminary data.</text>
</comment>
<gene>
    <name evidence="1" type="ORF">Q5M86_07345</name>
</gene>
<organism evidence="1 2">
    <name type="scientific">Brachyspira innocens</name>
    <dbReference type="NCBI Taxonomy" id="13264"/>
    <lineage>
        <taxon>Bacteria</taxon>
        <taxon>Pseudomonadati</taxon>
        <taxon>Spirochaetota</taxon>
        <taxon>Spirochaetia</taxon>
        <taxon>Brachyspirales</taxon>
        <taxon>Brachyspiraceae</taxon>
        <taxon>Brachyspira</taxon>
    </lineage>
</organism>
<keyword evidence="2" id="KW-1185">Reference proteome</keyword>
<accession>A0ABT8Z098</accession>
<dbReference type="RefSeq" id="WP_304385209.1">
    <property type="nucleotide sequence ID" value="NZ_JAUPBL010000036.1"/>
</dbReference>
<name>A0ABT8Z098_9SPIR</name>
<proteinExistence type="predicted"/>
<sequence length="85" mass="10381">MKKIRENKRYKNILNINKSKNKKYFILLKKREDLIDILETFYIDEYDIKAKKHKKLWSIVKNINRKLDKVSIPFTASLKETIRIL</sequence>
<evidence type="ECO:0000313" key="1">
    <source>
        <dbReference type="EMBL" id="MDO7020585.1"/>
    </source>
</evidence>